<dbReference type="EMBL" id="QZWG01000004">
    <property type="protein sequence ID" value="RZC16209.1"/>
    <property type="molecule type" value="Genomic_DNA"/>
</dbReference>
<protein>
    <submittedName>
        <fullName evidence="3">Phospholipase D alpha 4</fullName>
    </submittedName>
</protein>
<dbReference type="InterPro" id="IPR000008">
    <property type="entry name" value="C2_dom"/>
</dbReference>
<name>A0A445KZ54_GLYSO</name>
<dbReference type="Pfam" id="PF00168">
    <property type="entry name" value="C2"/>
    <property type="match status" value="1"/>
</dbReference>
<evidence type="ECO:0000313" key="4">
    <source>
        <dbReference type="Proteomes" id="UP000289340"/>
    </source>
</evidence>
<dbReference type="Proteomes" id="UP000289340">
    <property type="component" value="Chromosome 4"/>
</dbReference>
<accession>A0A445KZ54</accession>
<comment type="caution">
    <text evidence="3">The sequence shown here is derived from an EMBL/GenBank/DDBJ whole genome shotgun (WGS) entry which is preliminary data.</text>
</comment>
<proteinExistence type="predicted"/>
<evidence type="ECO:0000256" key="1">
    <source>
        <dbReference type="SAM" id="SignalP"/>
    </source>
</evidence>
<feature type="chain" id="PRO_5018987290" evidence="1">
    <location>
        <begin position="24"/>
        <end position="188"/>
    </location>
</feature>
<dbReference type="SUPFAM" id="SSF49562">
    <property type="entry name" value="C2 domain (Calcium/lipid-binding domain, CaLB)"/>
    <property type="match status" value="1"/>
</dbReference>
<feature type="domain" description="C2" evidence="2">
    <location>
        <begin position="121"/>
        <end position="185"/>
    </location>
</feature>
<dbReference type="InterPro" id="IPR035892">
    <property type="entry name" value="C2_domain_sf"/>
</dbReference>
<evidence type="ECO:0000259" key="2">
    <source>
        <dbReference type="Pfam" id="PF00168"/>
    </source>
</evidence>
<keyword evidence="4" id="KW-1185">Reference proteome</keyword>
<feature type="signal peptide" evidence="1">
    <location>
        <begin position="1"/>
        <end position="23"/>
    </location>
</feature>
<keyword evidence="1" id="KW-0732">Signal</keyword>
<evidence type="ECO:0000313" key="3">
    <source>
        <dbReference type="EMBL" id="RZC16209.1"/>
    </source>
</evidence>
<reference evidence="3 4" key="1">
    <citation type="submission" date="2018-09" db="EMBL/GenBank/DDBJ databases">
        <title>A high-quality reference genome of wild soybean provides a powerful tool to mine soybean genomes.</title>
        <authorList>
            <person name="Xie M."/>
            <person name="Chung C.Y.L."/>
            <person name="Li M.-W."/>
            <person name="Wong F.-L."/>
            <person name="Chan T.-F."/>
            <person name="Lam H.-M."/>
        </authorList>
    </citation>
    <scope>NUCLEOTIDE SEQUENCE [LARGE SCALE GENOMIC DNA]</scope>
    <source>
        <strain evidence="4">cv. W05</strain>
        <tissue evidence="3">Hypocotyl of etiolated seedlings</tissue>
    </source>
</reference>
<organism evidence="3 4">
    <name type="scientific">Glycine soja</name>
    <name type="common">Wild soybean</name>
    <dbReference type="NCBI Taxonomy" id="3848"/>
    <lineage>
        <taxon>Eukaryota</taxon>
        <taxon>Viridiplantae</taxon>
        <taxon>Streptophyta</taxon>
        <taxon>Embryophyta</taxon>
        <taxon>Tracheophyta</taxon>
        <taxon>Spermatophyta</taxon>
        <taxon>Magnoliopsida</taxon>
        <taxon>eudicotyledons</taxon>
        <taxon>Gunneridae</taxon>
        <taxon>Pentapetalae</taxon>
        <taxon>rosids</taxon>
        <taxon>fabids</taxon>
        <taxon>Fabales</taxon>
        <taxon>Fabaceae</taxon>
        <taxon>Papilionoideae</taxon>
        <taxon>50 kb inversion clade</taxon>
        <taxon>NPAAA clade</taxon>
        <taxon>indigoferoid/millettioid clade</taxon>
        <taxon>Phaseoleae</taxon>
        <taxon>Glycine</taxon>
        <taxon>Glycine subgen. Soja</taxon>
    </lineage>
</organism>
<dbReference type="AlphaFoldDB" id="A0A445KZ54"/>
<sequence>MNLIWQKQNWMIVFASLLYQLFPSNVDEIGVWSLQESLGMMCLKVSTLDPSESVLFQLHMNHEAKLYQILTLIDKILQTATLPPIPTSTPQLPEFKVRAHHNANTTSTEVSHKCICANGNPAYVTIKIDNQKFAKTSQEINRVWNQTFQIHYAHPADSCITITLKTSRSSVLGKFHIQTQQLLKKGEH</sequence>
<gene>
    <name evidence="3" type="ORF">D0Y65_009474</name>
</gene>
<dbReference type="Gene3D" id="2.60.40.150">
    <property type="entry name" value="C2 domain"/>
    <property type="match status" value="1"/>
</dbReference>
<dbReference type="CDD" id="cd00030">
    <property type="entry name" value="C2"/>
    <property type="match status" value="1"/>
</dbReference>